<accession>A0AAD5TIL1</accession>
<name>A0AAD5TIL1_9FUNG</name>
<sequence>MNELDLLLKELDKASSRPKQAVPRSGSAKGPLSGMQRPDGGSDSRRPSAFGAGSSSERPEGKELDGLVKDLTDLKGLVGGKEPAPAPRATRPVAKLDDNHTRAAEATSQLDRLMGDLSVAVGDLGSRGPSPDRPAPPAIGRAMPVQAPGAYDHGSTYSNIQHNAADPYREPQRTTVTPPSGPPAPTPASAETPLTTQGSSDVTPRGPPAVREQIQSIDERAVENEQQHRREDSMPQNGESIAQSASTVLISEGRRSPEQPTPRSTNLNSSQTTRDAINRNSFGAPSPLPARDVHVPDNTSSRNTSAPSGITASPSAQNVRSGTQTPPQSRGSAPLIDIGGPPPASGTKTCAACAGALSGPIVNAMGRTYHPEHFKCKECNRQLGHGRFYEKEGNPFCEACWQKNLPKCGYCSGFIMERCITALGQHWHPHHFFCAQCGKLFPPGAGFLEKDGMAYCEDDYFNLFAMRCGGCGKGIIGEFVSACGKEWHMPCFVCADCKENFPTGVFYEHHGLPYCAKHHAVRRGNRTAAEVPALQDAFF</sequence>
<evidence type="ECO:0000256" key="3">
    <source>
        <dbReference type="ARBA" id="ARBA00022490"/>
    </source>
</evidence>
<keyword evidence="8 9" id="KW-0440">LIM domain</keyword>
<dbReference type="SMART" id="SM00132">
    <property type="entry name" value="LIM"/>
    <property type="match status" value="3"/>
</dbReference>
<dbReference type="FunFam" id="2.10.110.10:FF:000009">
    <property type="entry name" value="Paxillin isoform 1"/>
    <property type="match status" value="1"/>
</dbReference>
<evidence type="ECO:0000256" key="7">
    <source>
        <dbReference type="ARBA" id="ARBA00022949"/>
    </source>
</evidence>
<feature type="compositionally biased region" description="Polar residues" evidence="10">
    <location>
        <begin position="234"/>
        <end position="249"/>
    </location>
</feature>
<feature type="compositionally biased region" description="Low complexity" evidence="10">
    <location>
        <begin position="187"/>
        <end position="196"/>
    </location>
</feature>
<feature type="domain" description="LIM zinc-binding" evidence="11">
    <location>
        <begin position="348"/>
        <end position="407"/>
    </location>
</feature>
<evidence type="ECO:0000256" key="10">
    <source>
        <dbReference type="SAM" id="MobiDB-lite"/>
    </source>
</evidence>
<dbReference type="GO" id="GO:0005737">
    <property type="term" value="C:cytoplasm"/>
    <property type="evidence" value="ECO:0007669"/>
    <property type="project" value="UniProtKB-SubCell"/>
</dbReference>
<dbReference type="FunFam" id="2.10.110.10:FF:000018">
    <property type="entry name" value="Paxillin isoform 1"/>
    <property type="match status" value="1"/>
</dbReference>
<keyword evidence="7" id="KW-0965">Cell junction</keyword>
<keyword evidence="6 9" id="KW-0862">Zinc</keyword>
<evidence type="ECO:0000259" key="11">
    <source>
        <dbReference type="PROSITE" id="PS50023"/>
    </source>
</evidence>
<dbReference type="PROSITE" id="PS50023">
    <property type="entry name" value="LIM_DOMAIN_2"/>
    <property type="match status" value="2"/>
</dbReference>
<evidence type="ECO:0000313" key="12">
    <source>
        <dbReference type="EMBL" id="KAJ3175677.1"/>
    </source>
</evidence>
<feature type="compositionally biased region" description="Basic and acidic residues" evidence="10">
    <location>
        <begin position="57"/>
        <end position="73"/>
    </location>
</feature>
<dbReference type="GO" id="GO:0001725">
    <property type="term" value="C:stress fiber"/>
    <property type="evidence" value="ECO:0007669"/>
    <property type="project" value="TreeGrafter"/>
</dbReference>
<dbReference type="CDD" id="cd08368">
    <property type="entry name" value="LIM"/>
    <property type="match status" value="1"/>
</dbReference>
<gene>
    <name evidence="12" type="ORF">HDU87_005818</name>
</gene>
<evidence type="ECO:0000256" key="1">
    <source>
        <dbReference type="ARBA" id="ARBA00004282"/>
    </source>
</evidence>
<keyword evidence="5" id="KW-0677">Repeat</keyword>
<evidence type="ECO:0000313" key="13">
    <source>
        <dbReference type="Proteomes" id="UP001212152"/>
    </source>
</evidence>
<evidence type="ECO:0000256" key="4">
    <source>
        <dbReference type="ARBA" id="ARBA00022723"/>
    </source>
</evidence>
<dbReference type="PROSITE" id="PS00478">
    <property type="entry name" value="LIM_DOMAIN_1"/>
    <property type="match status" value="2"/>
</dbReference>
<dbReference type="GO" id="GO:0051371">
    <property type="term" value="F:muscle alpha-actinin binding"/>
    <property type="evidence" value="ECO:0007669"/>
    <property type="project" value="TreeGrafter"/>
</dbReference>
<dbReference type="Pfam" id="PF00412">
    <property type="entry name" value="LIM"/>
    <property type="match status" value="3"/>
</dbReference>
<feature type="compositionally biased region" description="Basic and acidic residues" evidence="10">
    <location>
        <begin position="217"/>
        <end position="233"/>
    </location>
</feature>
<feature type="region of interest" description="Disordered" evidence="10">
    <location>
        <begin position="120"/>
        <end position="343"/>
    </location>
</feature>
<reference evidence="12" key="1">
    <citation type="submission" date="2020-05" db="EMBL/GenBank/DDBJ databases">
        <title>Phylogenomic resolution of chytrid fungi.</title>
        <authorList>
            <person name="Stajich J.E."/>
            <person name="Amses K."/>
            <person name="Simmons R."/>
            <person name="Seto K."/>
            <person name="Myers J."/>
            <person name="Bonds A."/>
            <person name="Quandt C.A."/>
            <person name="Barry K."/>
            <person name="Liu P."/>
            <person name="Grigoriev I."/>
            <person name="Longcore J.E."/>
            <person name="James T.Y."/>
        </authorList>
    </citation>
    <scope>NUCLEOTIDE SEQUENCE</scope>
    <source>
        <strain evidence="12">JEL0379</strain>
    </source>
</reference>
<evidence type="ECO:0000256" key="2">
    <source>
        <dbReference type="ARBA" id="ARBA00004496"/>
    </source>
</evidence>
<feature type="region of interest" description="Disordered" evidence="10">
    <location>
        <begin position="11"/>
        <end position="102"/>
    </location>
</feature>
<dbReference type="InterPro" id="IPR050604">
    <property type="entry name" value="PDZ-LIM_domain"/>
</dbReference>
<evidence type="ECO:0000256" key="8">
    <source>
        <dbReference type="ARBA" id="ARBA00023038"/>
    </source>
</evidence>
<dbReference type="GO" id="GO:0031941">
    <property type="term" value="C:filamentous actin"/>
    <property type="evidence" value="ECO:0007669"/>
    <property type="project" value="TreeGrafter"/>
</dbReference>
<keyword evidence="13" id="KW-1185">Reference proteome</keyword>
<dbReference type="SUPFAM" id="SSF57716">
    <property type="entry name" value="Glucocorticoid receptor-like (DNA-binding domain)"/>
    <property type="match status" value="3"/>
</dbReference>
<evidence type="ECO:0000256" key="6">
    <source>
        <dbReference type="ARBA" id="ARBA00022833"/>
    </source>
</evidence>
<evidence type="ECO:0000256" key="9">
    <source>
        <dbReference type="PROSITE-ProRule" id="PRU00125"/>
    </source>
</evidence>
<dbReference type="EMBL" id="JADGJQ010000049">
    <property type="protein sequence ID" value="KAJ3175677.1"/>
    <property type="molecule type" value="Genomic_DNA"/>
</dbReference>
<dbReference type="PANTHER" id="PTHR24214:SF38">
    <property type="entry name" value="PDZ AND LIM DOMAIN PROTEIN ZASP-RELATED"/>
    <property type="match status" value="1"/>
</dbReference>
<dbReference type="GO" id="GO:0003779">
    <property type="term" value="F:actin binding"/>
    <property type="evidence" value="ECO:0007669"/>
    <property type="project" value="TreeGrafter"/>
</dbReference>
<comment type="caution">
    <text evidence="12">The sequence shown here is derived from an EMBL/GenBank/DDBJ whole genome shotgun (WGS) entry which is preliminary data.</text>
</comment>
<evidence type="ECO:0000256" key="5">
    <source>
        <dbReference type="ARBA" id="ARBA00022737"/>
    </source>
</evidence>
<dbReference type="GO" id="GO:0030036">
    <property type="term" value="P:actin cytoskeleton organization"/>
    <property type="evidence" value="ECO:0007669"/>
    <property type="project" value="TreeGrafter"/>
</dbReference>
<dbReference type="PANTHER" id="PTHR24214">
    <property type="entry name" value="PDZ AND LIM DOMAIN PROTEIN ZASP"/>
    <property type="match status" value="1"/>
</dbReference>
<dbReference type="Proteomes" id="UP001212152">
    <property type="component" value="Unassembled WGS sequence"/>
</dbReference>
<dbReference type="InterPro" id="IPR001781">
    <property type="entry name" value="Znf_LIM"/>
</dbReference>
<dbReference type="GO" id="GO:0046872">
    <property type="term" value="F:metal ion binding"/>
    <property type="evidence" value="ECO:0007669"/>
    <property type="project" value="UniProtKB-KW"/>
</dbReference>
<dbReference type="Gene3D" id="2.10.110.10">
    <property type="entry name" value="Cysteine Rich Protein"/>
    <property type="match status" value="3"/>
</dbReference>
<organism evidence="12 13">
    <name type="scientific">Geranomyces variabilis</name>
    <dbReference type="NCBI Taxonomy" id="109894"/>
    <lineage>
        <taxon>Eukaryota</taxon>
        <taxon>Fungi</taxon>
        <taxon>Fungi incertae sedis</taxon>
        <taxon>Chytridiomycota</taxon>
        <taxon>Chytridiomycota incertae sedis</taxon>
        <taxon>Chytridiomycetes</taxon>
        <taxon>Spizellomycetales</taxon>
        <taxon>Powellomycetaceae</taxon>
        <taxon>Geranomyces</taxon>
    </lineage>
</organism>
<feature type="compositionally biased region" description="Polar residues" evidence="10">
    <location>
        <begin position="261"/>
        <end position="283"/>
    </location>
</feature>
<keyword evidence="4 9" id="KW-0479">Metal-binding</keyword>
<feature type="domain" description="LIM zinc-binding" evidence="11">
    <location>
        <begin position="466"/>
        <end position="525"/>
    </location>
</feature>
<protein>
    <recommendedName>
        <fullName evidence="11">LIM zinc-binding domain-containing protein</fullName>
    </recommendedName>
</protein>
<proteinExistence type="predicted"/>
<dbReference type="AlphaFoldDB" id="A0AAD5TIL1"/>
<feature type="compositionally biased region" description="Polar residues" evidence="10">
    <location>
        <begin position="297"/>
        <end position="331"/>
    </location>
</feature>
<comment type="subcellular location">
    <subcellularLocation>
        <location evidence="1">Cell junction</location>
    </subcellularLocation>
    <subcellularLocation>
        <location evidence="2">Cytoplasm</location>
    </subcellularLocation>
</comment>
<keyword evidence="3" id="KW-0963">Cytoplasm</keyword>